<protein>
    <submittedName>
        <fullName evidence="6">HTH-type transcriptional regulator CynR</fullName>
    </submittedName>
</protein>
<dbReference type="PANTHER" id="PTHR30346">
    <property type="entry name" value="TRANSCRIPTIONAL DUAL REGULATOR HCAR-RELATED"/>
    <property type="match status" value="1"/>
</dbReference>
<organism evidence="6 7">
    <name type="scientific">Terrisporobacter mayombei</name>
    <dbReference type="NCBI Taxonomy" id="1541"/>
    <lineage>
        <taxon>Bacteria</taxon>
        <taxon>Bacillati</taxon>
        <taxon>Bacillota</taxon>
        <taxon>Clostridia</taxon>
        <taxon>Peptostreptococcales</taxon>
        <taxon>Peptostreptococcaceae</taxon>
        <taxon>Terrisporobacter</taxon>
    </lineage>
</organism>
<dbReference type="SUPFAM" id="SSF46785">
    <property type="entry name" value="Winged helix' DNA-binding domain"/>
    <property type="match status" value="1"/>
</dbReference>
<dbReference type="InterPro" id="IPR005119">
    <property type="entry name" value="LysR_subst-bd"/>
</dbReference>
<comment type="similarity">
    <text evidence="1">Belongs to the LysR transcriptional regulatory family.</text>
</comment>
<dbReference type="InterPro" id="IPR036388">
    <property type="entry name" value="WH-like_DNA-bd_sf"/>
</dbReference>
<dbReference type="EMBL" id="CP101637">
    <property type="protein sequence ID" value="WMT82194.1"/>
    <property type="molecule type" value="Genomic_DNA"/>
</dbReference>
<dbReference type="InterPro" id="IPR036390">
    <property type="entry name" value="WH_DNA-bd_sf"/>
</dbReference>
<evidence type="ECO:0000259" key="5">
    <source>
        <dbReference type="PROSITE" id="PS50931"/>
    </source>
</evidence>
<keyword evidence="3" id="KW-0238">DNA-binding</keyword>
<dbReference type="InterPro" id="IPR000847">
    <property type="entry name" value="LysR_HTH_N"/>
</dbReference>
<evidence type="ECO:0000256" key="2">
    <source>
        <dbReference type="ARBA" id="ARBA00023015"/>
    </source>
</evidence>
<dbReference type="PANTHER" id="PTHR30346:SF0">
    <property type="entry name" value="HCA OPERON TRANSCRIPTIONAL ACTIVATOR HCAR"/>
    <property type="match status" value="1"/>
</dbReference>
<keyword evidence="2" id="KW-0805">Transcription regulation</keyword>
<feature type="domain" description="HTH lysR-type" evidence="5">
    <location>
        <begin position="1"/>
        <end position="58"/>
    </location>
</feature>
<dbReference type="PRINTS" id="PR00039">
    <property type="entry name" value="HTHLYSR"/>
</dbReference>
<evidence type="ECO:0000256" key="4">
    <source>
        <dbReference type="ARBA" id="ARBA00023163"/>
    </source>
</evidence>
<dbReference type="Proteomes" id="UP001235030">
    <property type="component" value="Chromosome"/>
</dbReference>
<dbReference type="SUPFAM" id="SSF53850">
    <property type="entry name" value="Periplasmic binding protein-like II"/>
    <property type="match status" value="1"/>
</dbReference>
<sequence>MDLRKLEYFIACVDYKSFTQAAIHCNISQTGISQQIRALEDELGIVLFDRSGYRARLTLEGKKFYRRCKHILDDYNRAIIEIQNINKKYTYKIKLGLSEEMKNSYIYKFLQTYIKKNPDVNIEIKEDKPNAIIKNYTDEFHVILGNLVELSKLAEFEIAKTIECNMVAITSNDHYLNDVDEIEGIALASEEIVIFSKEYSMFYHEEIIKNFEIDGFKPNIVHIADSFSELILMVFLNKGIAVLPKESLSKTNLENINFVNIKNTNHKYKYSAAINKKYMNSEINDFVDGMMNEFYEYHNS</sequence>
<reference evidence="6 7" key="1">
    <citation type="submission" date="2022-07" db="EMBL/GenBank/DDBJ databases">
        <title>Genome sequence of Terrisporobacter mayombei DSM6539.</title>
        <authorList>
            <person name="Boeer T."/>
            <person name="Bengelsdorf F.R."/>
            <person name="Daniel R."/>
            <person name="Poehlein A."/>
        </authorList>
    </citation>
    <scope>NUCLEOTIDE SEQUENCE [LARGE SCALE GENOMIC DNA]</scope>
    <source>
        <strain evidence="6 7">DSM 6539</strain>
    </source>
</reference>
<proteinExistence type="inferred from homology"/>
<dbReference type="Pfam" id="PF03466">
    <property type="entry name" value="LysR_substrate"/>
    <property type="match status" value="1"/>
</dbReference>
<accession>A0ABY9Q4M1</accession>
<gene>
    <name evidence="6" type="primary">cynR_2</name>
    <name evidence="6" type="ORF">TEMA_25520</name>
</gene>
<evidence type="ECO:0000256" key="3">
    <source>
        <dbReference type="ARBA" id="ARBA00023125"/>
    </source>
</evidence>
<dbReference type="Pfam" id="PF00126">
    <property type="entry name" value="HTH_1"/>
    <property type="match status" value="1"/>
</dbReference>
<dbReference type="Gene3D" id="1.10.10.10">
    <property type="entry name" value="Winged helix-like DNA-binding domain superfamily/Winged helix DNA-binding domain"/>
    <property type="match status" value="1"/>
</dbReference>
<keyword evidence="4" id="KW-0804">Transcription</keyword>
<dbReference type="RefSeq" id="WP_228105749.1">
    <property type="nucleotide sequence ID" value="NZ_CP101637.1"/>
</dbReference>
<evidence type="ECO:0000313" key="6">
    <source>
        <dbReference type="EMBL" id="WMT82194.1"/>
    </source>
</evidence>
<dbReference type="CDD" id="cd05466">
    <property type="entry name" value="PBP2_LTTR_substrate"/>
    <property type="match status" value="1"/>
</dbReference>
<name>A0ABY9Q4M1_9FIRM</name>
<evidence type="ECO:0000256" key="1">
    <source>
        <dbReference type="ARBA" id="ARBA00009437"/>
    </source>
</evidence>
<dbReference type="PROSITE" id="PS50931">
    <property type="entry name" value="HTH_LYSR"/>
    <property type="match status" value="1"/>
</dbReference>
<dbReference type="Gene3D" id="3.40.190.10">
    <property type="entry name" value="Periplasmic binding protein-like II"/>
    <property type="match status" value="2"/>
</dbReference>
<evidence type="ECO:0000313" key="7">
    <source>
        <dbReference type="Proteomes" id="UP001235030"/>
    </source>
</evidence>
<keyword evidence="7" id="KW-1185">Reference proteome</keyword>